<dbReference type="EMBL" id="MK356558">
    <property type="protein sequence ID" value="QBM91550.1"/>
    <property type="molecule type" value="Genomic_DNA"/>
</dbReference>
<sequence length="43" mass="4553">MPASSQKPQNRQSIATDNPENVDVNTGSPSSLLERLIAINDSG</sequence>
<geneLocation type="plasmid" evidence="2">
    <name>pSa1423-160k</name>
</geneLocation>
<feature type="region of interest" description="Disordered" evidence="1">
    <location>
        <begin position="1"/>
        <end position="29"/>
    </location>
</feature>
<keyword evidence="2" id="KW-0614">Plasmid</keyword>
<organism evidence="2">
    <name type="scientific">Salmonella sp</name>
    <dbReference type="NCBI Taxonomy" id="599"/>
    <lineage>
        <taxon>Bacteria</taxon>
        <taxon>Pseudomonadati</taxon>
        <taxon>Pseudomonadota</taxon>
        <taxon>Gammaproteobacteria</taxon>
        <taxon>Enterobacterales</taxon>
        <taxon>Enterobacteriaceae</taxon>
        <taxon>Salmonella</taxon>
    </lineage>
</organism>
<accession>A0A482ETS8</accession>
<protein>
    <submittedName>
        <fullName evidence="2">Uncharacterized protein</fullName>
    </submittedName>
</protein>
<reference evidence="2" key="1">
    <citation type="submission" date="2019-01" db="EMBL/GenBank/DDBJ databases">
        <title>Salmonella strain 1423 plasmid sequences.</title>
        <authorList>
            <person name="Chen K."/>
            <person name="Chen S."/>
        </authorList>
    </citation>
    <scope>NUCLEOTIDE SEQUENCE</scope>
    <source>
        <strain evidence="2">Sa1423</strain>
        <plasmid evidence="2">pSa1423-160k</plasmid>
    </source>
</reference>
<gene>
    <name evidence="2" type="ORF">NNIBIDOC_00224</name>
</gene>
<evidence type="ECO:0000313" key="2">
    <source>
        <dbReference type="EMBL" id="QBM91550.1"/>
    </source>
</evidence>
<name>A0A482ETS8_SALSP</name>
<dbReference type="AlphaFoldDB" id="A0A482ETS8"/>
<evidence type="ECO:0000256" key="1">
    <source>
        <dbReference type="SAM" id="MobiDB-lite"/>
    </source>
</evidence>
<proteinExistence type="predicted"/>